<keyword evidence="2 4" id="KW-0378">Hydrolase</keyword>
<comment type="similarity">
    <text evidence="1">Belongs to the 'GDSL' lipolytic enzyme family.</text>
</comment>
<comment type="caution">
    <text evidence="4">The sequence shown here is derived from an EMBL/GenBank/DDBJ whole genome shotgun (WGS) entry which is preliminary data.</text>
</comment>
<evidence type="ECO:0000256" key="1">
    <source>
        <dbReference type="ARBA" id="ARBA00008668"/>
    </source>
</evidence>
<dbReference type="PANTHER" id="PTHR14209">
    <property type="entry name" value="ISOAMYL ACETATE-HYDROLYZING ESTERASE 1"/>
    <property type="match status" value="1"/>
</dbReference>
<proteinExistence type="inferred from homology"/>
<dbReference type="PANTHER" id="PTHR14209:SF9">
    <property type="entry name" value="GDSL ESTERASE_LIPASE CPRD49"/>
    <property type="match status" value="1"/>
</dbReference>
<gene>
    <name evidence="4" type="ORF">Acr_03g0002730</name>
</gene>
<evidence type="ECO:0000256" key="2">
    <source>
        <dbReference type="ARBA" id="ARBA00022801"/>
    </source>
</evidence>
<dbReference type="FunFam" id="3.40.50.1110:FF:000002">
    <property type="entry name" value="isoamyl acetate-hydrolyzing esterase 1 homolog"/>
    <property type="match status" value="1"/>
</dbReference>
<dbReference type="SUPFAM" id="SSF52266">
    <property type="entry name" value="SGNH hydrolase"/>
    <property type="match status" value="1"/>
</dbReference>
<evidence type="ECO:0000313" key="4">
    <source>
        <dbReference type="EMBL" id="GFY83499.1"/>
    </source>
</evidence>
<accession>A0A7J0EC70</accession>
<dbReference type="Gene3D" id="3.40.50.1110">
    <property type="entry name" value="SGNH hydrolase"/>
    <property type="match status" value="1"/>
</dbReference>
<dbReference type="GO" id="GO:0016788">
    <property type="term" value="F:hydrolase activity, acting on ester bonds"/>
    <property type="evidence" value="ECO:0007669"/>
    <property type="project" value="InterPro"/>
</dbReference>
<dbReference type="OrthoDB" id="671439at2759"/>
<name>A0A7J0EC70_9ERIC</name>
<organism evidence="4 5">
    <name type="scientific">Actinidia rufa</name>
    <dbReference type="NCBI Taxonomy" id="165716"/>
    <lineage>
        <taxon>Eukaryota</taxon>
        <taxon>Viridiplantae</taxon>
        <taxon>Streptophyta</taxon>
        <taxon>Embryophyta</taxon>
        <taxon>Tracheophyta</taxon>
        <taxon>Spermatophyta</taxon>
        <taxon>Magnoliopsida</taxon>
        <taxon>eudicotyledons</taxon>
        <taxon>Gunneridae</taxon>
        <taxon>Pentapetalae</taxon>
        <taxon>asterids</taxon>
        <taxon>Ericales</taxon>
        <taxon>Actinidiaceae</taxon>
        <taxon>Actinidia</taxon>
    </lineage>
</organism>
<dbReference type="CDD" id="cd01838">
    <property type="entry name" value="Isoamyl_acetate_hydrolase_like"/>
    <property type="match status" value="1"/>
</dbReference>
<dbReference type="InterPro" id="IPR013830">
    <property type="entry name" value="SGNH_hydro"/>
</dbReference>
<feature type="domain" description="SGNH hydrolase-type esterase" evidence="3">
    <location>
        <begin position="11"/>
        <end position="197"/>
    </location>
</feature>
<dbReference type="InterPro" id="IPR036514">
    <property type="entry name" value="SGNH_hydro_sf"/>
</dbReference>
<dbReference type="Proteomes" id="UP000585474">
    <property type="component" value="Unassembled WGS sequence"/>
</dbReference>
<keyword evidence="5" id="KW-1185">Reference proteome</keyword>
<evidence type="ECO:0000313" key="5">
    <source>
        <dbReference type="Proteomes" id="UP000585474"/>
    </source>
</evidence>
<dbReference type="InterPro" id="IPR045136">
    <property type="entry name" value="Iah1-like"/>
</dbReference>
<evidence type="ECO:0000259" key="3">
    <source>
        <dbReference type="Pfam" id="PF13472"/>
    </source>
</evidence>
<protein>
    <submittedName>
        <fullName evidence="4">SGNH hydrolase-type esterase superfamily protein</fullName>
    </submittedName>
</protein>
<dbReference type="EMBL" id="BJWL01000003">
    <property type="protein sequence ID" value="GFY83499.1"/>
    <property type="molecule type" value="Genomic_DNA"/>
</dbReference>
<sequence>MVGPQRPQFVLFGSSIVQLSFSDGGWGAILADVYSRKADILVRGYYGWNSRRALQVLDEVFPKDAASHPSLVIVYFGGNDSMGPHPSGLGPHVPLLEYIENMRKIALHLKSLSKNTRVIFLSCPPVNEAKIQENRSKYLSELVRTNELCRSYSEACIELCQEMGVKVVDLFTAFQRRDDWLTACFTDGVHLSAEGSKVVVEEVLKVLKEAEWEPCLHWKSMPTEFGVNSPYDLVAYDGKTTINPSEWTFYREIQWD</sequence>
<reference evidence="4 5" key="1">
    <citation type="submission" date="2019-07" db="EMBL/GenBank/DDBJ databases">
        <title>De Novo Assembly of kiwifruit Actinidia rufa.</title>
        <authorList>
            <person name="Sugita-Konishi S."/>
            <person name="Sato K."/>
            <person name="Mori E."/>
            <person name="Abe Y."/>
            <person name="Kisaki G."/>
            <person name="Hamano K."/>
            <person name="Suezawa K."/>
            <person name="Otani M."/>
            <person name="Fukuda T."/>
            <person name="Manabe T."/>
            <person name="Gomi K."/>
            <person name="Tabuchi M."/>
            <person name="Akimitsu K."/>
            <person name="Kataoka I."/>
        </authorList>
    </citation>
    <scope>NUCLEOTIDE SEQUENCE [LARGE SCALE GENOMIC DNA]</scope>
    <source>
        <strain evidence="5">cv. Fuchu</strain>
    </source>
</reference>
<dbReference type="AlphaFoldDB" id="A0A7J0EC70"/>
<dbReference type="Pfam" id="PF13472">
    <property type="entry name" value="Lipase_GDSL_2"/>
    <property type="match status" value="1"/>
</dbReference>